<dbReference type="Pfam" id="PF14322">
    <property type="entry name" value="SusD-like_3"/>
    <property type="match status" value="1"/>
</dbReference>
<dbReference type="InterPro" id="IPR011990">
    <property type="entry name" value="TPR-like_helical_dom_sf"/>
</dbReference>
<evidence type="ECO:0000256" key="5">
    <source>
        <dbReference type="ARBA" id="ARBA00023237"/>
    </source>
</evidence>
<dbReference type="AlphaFoldDB" id="A0A418M160"/>
<keyword evidence="4" id="KW-0472">Membrane</keyword>
<evidence type="ECO:0000259" key="6">
    <source>
        <dbReference type="Pfam" id="PF07980"/>
    </source>
</evidence>
<comment type="subcellular location">
    <subcellularLocation>
        <location evidence="1">Cell outer membrane</location>
    </subcellularLocation>
</comment>
<dbReference type="GO" id="GO:0009279">
    <property type="term" value="C:cell outer membrane"/>
    <property type="evidence" value="ECO:0007669"/>
    <property type="project" value="UniProtKB-SubCell"/>
</dbReference>
<evidence type="ECO:0000313" key="8">
    <source>
        <dbReference type="EMBL" id="RIV19343.1"/>
    </source>
</evidence>
<reference evidence="8 9" key="1">
    <citation type="submission" date="2018-08" db="EMBL/GenBank/DDBJ databases">
        <title>Fibrisoma montanum sp. nov., isolated from Danxia mountain soil.</title>
        <authorList>
            <person name="Huang Y."/>
        </authorList>
    </citation>
    <scope>NUCLEOTIDE SEQUENCE [LARGE SCALE GENOMIC DNA]</scope>
    <source>
        <strain evidence="8 9">HYT19</strain>
    </source>
</reference>
<dbReference type="CDD" id="cd08977">
    <property type="entry name" value="SusD"/>
    <property type="match status" value="1"/>
</dbReference>
<evidence type="ECO:0000256" key="3">
    <source>
        <dbReference type="ARBA" id="ARBA00022729"/>
    </source>
</evidence>
<organism evidence="8 9">
    <name type="scientific">Fibrisoma montanum</name>
    <dbReference type="NCBI Taxonomy" id="2305895"/>
    <lineage>
        <taxon>Bacteria</taxon>
        <taxon>Pseudomonadati</taxon>
        <taxon>Bacteroidota</taxon>
        <taxon>Cytophagia</taxon>
        <taxon>Cytophagales</taxon>
        <taxon>Spirosomataceae</taxon>
        <taxon>Fibrisoma</taxon>
    </lineage>
</organism>
<evidence type="ECO:0000313" key="9">
    <source>
        <dbReference type="Proteomes" id="UP000283523"/>
    </source>
</evidence>
<keyword evidence="5" id="KW-0998">Cell outer membrane</keyword>
<dbReference type="Proteomes" id="UP000283523">
    <property type="component" value="Unassembled WGS sequence"/>
</dbReference>
<dbReference type="RefSeq" id="WP_119670446.1">
    <property type="nucleotide sequence ID" value="NZ_QXED01000008.1"/>
</dbReference>
<accession>A0A418M160</accession>
<evidence type="ECO:0000256" key="1">
    <source>
        <dbReference type="ARBA" id="ARBA00004442"/>
    </source>
</evidence>
<feature type="domain" description="RagB/SusD" evidence="6">
    <location>
        <begin position="343"/>
        <end position="418"/>
    </location>
</feature>
<dbReference type="Pfam" id="PF07980">
    <property type="entry name" value="SusD_RagB"/>
    <property type="match status" value="1"/>
</dbReference>
<gene>
    <name evidence="8" type="ORF">DYU11_24880</name>
</gene>
<keyword evidence="3" id="KW-0732">Signal</keyword>
<evidence type="ECO:0000259" key="7">
    <source>
        <dbReference type="Pfam" id="PF14322"/>
    </source>
</evidence>
<dbReference type="InterPro" id="IPR012944">
    <property type="entry name" value="SusD_RagB_dom"/>
</dbReference>
<proteinExistence type="inferred from homology"/>
<evidence type="ECO:0000256" key="2">
    <source>
        <dbReference type="ARBA" id="ARBA00006275"/>
    </source>
</evidence>
<sequence>MNHIKLSIVGSVLAVGLLLTGCDNKLDINPINSVDAQQALQTAQDLDALLVGAYDALGNGNLYGGNLLRDAELLGDNGETTWNGTFLEPAEIARKAILTTNGQVRDTWLAAYYAINVCNTVLANLNLAEASERGRIEGEAKFIRGTMFFELIRLYARPWGDGDANTNPGVPLVLTPTTVLNQSNQVPRNSVAEVYAQVIKDLTEAETRLPATNGFFATKGAAAGMLARVYLQQGNNGPAASAADRVIASNRYQLVPIEEVFDLRLFINGFNTDETVFAVQVTDQDGVNNLNLYYAIRDYGGRGDIYIQERHLNLYEQADQRGGLFYEDDGGLIRTAKFVNQYGNVQVLRLAEMYLIRAEANFRNNTSVGATPLADINLIRARAGLAPLTQAQLTLNAILRERRLELAFEGTLIHDIKRTRQNIGTIRFNDPRLIYPIPQREIDANRALVQNPGY</sequence>
<keyword evidence="9" id="KW-1185">Reference proteome</keyword>
<dbReference type="OrthoDB" id="630434at2"/>
<dbReference type="PROSITE" id="PS51257">
    <property type="entry name" value="PROKAR_LIPOPROTEIN"/>
    <property type="match status" value="1"/>
</dbReference>
<comment type="similarity">
    <text evidence="2">Belongs to the SusD family.</text>
</comment>
<comment type="caution">
    <text evidence="8">The sequence shown here is derived from an EMBL/GenBank/DDBJ whole genome shotgun (WGS) entry which is preliminary data.</text>
</comment>
<dbReference type="SUPFAM" id="SSF48452">
    <property type="entry name" value="TPR-like"/>
    <property type="match status" value="1"/>
</dbReference>
<protein>
    <submittedName>
        <fullName evidence="8">RagB/SusD family nutrient uptake outer membrane protein</fullName>
    </submittedName>
</protein>
<name>A0A418M160_9BACT</name>
<dbReference type="Gene3D" id="1.25.40.390">
    <property type="match status" value="1"/>
</dbReference>
<evidence type="ECO:0000256" key="4">
    <source>
        <dbReference type="ARBA" id="ARBA00023136"/>
    </source>
</evidence>
<dbReference type="EMBL" id="QXED01000008">
    <property type="protein sequence ID" value="RIV19343.1"/>
    <property type="molecule type" value="Genomic_DNA"/>
</dbReference>
<dbReference type="InterPro" id="IPR033985">
    <property type="entry name" value="SusD-like_N"/>
</dbReference>
<feature type="domain" description="SusD-like N-terminal" evidence="7">
    <location>
        <begin position="37"/>
        <end position="231"/>
    </location>
</feature>